<dbReference type="AlphaFoldDB" id="A0A0F9CKR0"/>
<reference evidence="1" key="1">
    <citation type="journal article" date="2015" name="Nature">
        <title>Complex archaea that bridge the gap between prokaryotes and eukaryotes.</title>
        <authorList>
            <person name="Spang A."/>
            <person name="Saw J.H."/>
            <person name="Jorgensen S.L."/>
            <person name="Zaremba-Niedzwiedzka K."/>
            <person name="Martijn J."/>
            <person name="Lind A.E."/>
            <person name="van Eijk R."/>
            <person name="Schleper C."/>
            <person name="Guy L."/>
            <person name="Ettema T.J."/>
        </authorList>
    </citation>
    <scope>NUCLEOTIDE SEQUENCE</scope>
</reference>
<sequence>MTIPNVTIGWCRSKGKGGAIKCKWCELPIEIGTAMVRVFFWNKGNENSRKWNVQHCYHFQEDGPNCYVKQGLAYLEKNPYVPHARGIIHLLSEENKRKRFLLVRKFNELHQRKSNIKVEYPDNLPIEANLIERMVGVMMEVSGLGGVPKSWAGKIQ</sequence>
<name>A0A0F9CKR0_9ZZZZ</name>
<comment type="caution">
    <text evidence="1">The sequence shown here is derived from an EMBL/GenBank/DDBJ whole genome shotgun (WGS) entry which is preliminary data.</text>
</comment>
<protein>
    <recommendedName>
        <fullName evidence="2">PARP-type domain-containing protein</fullName>
    </recommendedName>
</protein>
<evidence type="ECO:0008006" key="2">
    <source>
        <dbReference type="Google" id="ProtNLM"/>
    </source>
</evidence>
<evidence type="ECO:0000313" key="1">
    <source>
        <dbReference type="EMBL" id="KKL49739.1"/>
    </source>
</evidence>
<dbReference type="EMBL" id="LAZR01032852">
    <property type="protein sequence ID" value="KKL49739.1"/>
    <property type="molecule type" value="Genomic_DNA"/>
</dbReference>
<proteinExistence type="predicted"/>
<organism evidence="1">
    <name type="scientific">marine sediment metagenome</name>
    <dbReference type="NCBI Taxonomy" id="412755"/>
    <lineage>
        <taxon>unclassified sequences</taxon>
        <taxon>metagenomes</taxon>
        <taxon>ecological metagenomes</taxon>
    </lineage>
</organism>
<gene>
    <name evidence="1" type="ORF">LCGC14_2312500</name>
</gene>
<accession>A0A0F9CKR0</accession>